<protein>
    <submittedName>
        <fullName evidence="1">Uncharacterized protein</fullName>
    </submittedName>
</protein>
<reference evidence="1" key="2">
    <citation type="journal article" date="2020" name="Nat. Commun.">
        <title>Large-scale genome sequencing of mycorrhizal fungi provides insights into the early evolution of symbiotic traits.</title>
        <authorList>
            <person name="Miyauchi S."/>
            <person name="Kiss E."/>
            <person name="Kuo A."/>
            <person name="Drula E."/>
            <person name="Kohler A."/>
            <person name="Sanchez-Garcia M."/>
            <person name="Morin E."/>
            <person name="Andreopoulos B."/>
            <person name="Barry K.W."/>
            <person name="Bonito G."/>
            <person name="Buee M."/>
            <person name="Carver A."/>
            <person name="Chen C."/>
            <person name="Cichocki N."/>
            <person name="Clum A."/>
            <person name="Culley D."/>
            <person name="Crous P.W."/>
            <person name="Fauchery L."/>
            <person name="Girlanda M."/>
            <person name="Hayes R.D."/>
            <person name="Keri Z."/>
            <person name="LaButti K."/>
            <person name="Lipzen A."/>
            <person name="Lombard V."/>
            <person name="Magnuson J."/>
            <person name="Maillard F."/>
            <person name="Murat C."/>
            <person name="Nolan M."/>
            <person name="Ohm R.A."/>
            <person name="Pangilinan J."/>
            <person name="Pereira M.F."/>
            <person name="Perotto S."/>
            <person name="Peter M."/>
            <person name="Pfister S."/>
            <person name="Riley R."/>
            <person name="Sitrit Y."/>
            <person name="Stielow J.B."/>
            <person name="Szollosi G."/>
            <person name="Zifcakova L."/>
            <person name="Stursova M."/>
            <person name="Spatafora J.W."/>
            <person name="Tedersoo L."/>
            <person name="Vaario L.M."/>
            <person name="Yamada A."/>
            <person name="Yan M."/>
            <person name="Wang P."/>
            <person name="Xu J."/>
            <person name="Bruns T."/>
            <person name="Baldrian P."/>
            <person name="Vilgalys R."/>
            <person name="Dunand C."/>
            <person name="Henrissat B."/>
            <person name="Grigoriev I.V."/>
            <person name="Hibbett D."/>
            <person name="Nagy L.G."/>
            <person name="Martin F.M."/>
        </authorList>
    </citation>
    <scope>NUCLEOTIDE SEQUENCE</scope>
    <source>
        <strain evidence="1">P2</strain>
    </source>
</reference>
<sequence>MAERNANTTCFACREKGHAVQDCPKIADGSIKPPENQSGFGMTGVVGICYRCGSRKHRLSACREKVSDPSDPLPFASCFVCNCNGHLASQCPKNKEKGIYPNGGSCKLCGETDHLARNCKLRDKGAVNTPSFVGSWNSFEVNSSGGEDSIFWDRSDGRC</sequence>
<organism evidence="1 2">
    <name type="scientific">Thelephora ganbajun</name>
    <name type="common">Ganba fungus</name>
    <dbReference type="NCBI Taxonomy" id="370292"/>
    <lineage>
        <taxon>Eukaryota</taxon>
        <taxon>Fungi</taxon>
        <taxon>Dikarya</taxon>
        <taxon>Basidiomycota</taxon>
        <taxon>Agaricomycotina</taxon>
        <taxon>Agaricomycetes</taxon>
        <taxon>Thelephorales</taxon>
        <taxon>Thelephoraceae</taxon>
        <taxon>Thelephora</taxon>
    </lineage>
</organism>
<gene>
    <name evidence="1" type="ORF">BDM02DRAFT_3115228</name>
</gene>
<evidence type="ECO:0000313" key="2">
    <source>
        <dbReference type="Proteomes" id="UP000886501"/>
    </source>
</evidence>
<comment type="caution">
    <text evidence="1">The sequence shown here is derived from an EMBL/GenBank/DDBJ whole genome shotgun (WGS) entry which is preliminary data.</text>
</comment>
<dbReference type="EMBL" id="MU118011">
    <property type="protein sequence ID" value="KAF9648605.1"/>
    <property type="molecule type" value="Genomic_DNA"/>
</dbReference>
<reference evidence="1" key="1">
    <citation type="submission" date="2019-10" db="EMBL/GenBank/DDBJ databases">
        <authorList>
            <consortium name="DOE Joint Genome Institute"/>
            <person name="Kuo A."/>
            <person name="Miyauchi S."/>
            <person name="Kiss E."/>
            <person name="Drula E."/>
            <person name="Kohler A."/>
            <person name="Sanchez-Garcia M."/>
            <person name="Andreopoulos B."/>
            <person name="Barry K.W."/>
            <person name="Bonito G."/>
            <person name="Buee M."/>
            <person name="Carver A."/>
            <person name="Chen C."/>
            <person name="Cichocki N."/>
            <person name="Clum A."/>
            <person name="Culley D."/>
            <person name="Crous P.W."/>
            <person name="Fauchery L."/>
            <person name="Girlanda M."/>
            <person name="Hayes R."/>
            <person name="Keri Z."/>
            <person name="Labutti K."/>
            <person name="Lipzen A."/>
            <person name="Lombard V."/>
            <person name="Magnuson J."/>
            <person name="Maillard F."/>
            <person name="Morin E."/>
            <person name="Murat C."/>
            <person name="Nolan M."/>
            <person name="Ohm R."/>
            <person name="Pangilinan J."/>
            <person name="Pereira M."/>
            <person name="Perotto S."/>
            <person name="Peter M."/>
            <person name="Riley R."/>
            <person name="Sitrit Y."/>
            <person name="Stielow B."/>
            <person name="Szollosi G."/>
            <person name="Zifcakova L."/>
            <person name="Stursova M."/>
            <person name="Spatafora J.W."/>
            <person name="Tedersoo L."/>
            <person name="Vaario L.-M."/>
            <person name="Yamada A."/>
            <person name="Yan M."/>
            <person name="Wang P."/>
            <person name="Xu J."/>
            <person name="Bruns T."/>
            <person name="Baldrian P."/>
            <person name="Vilgalys R."/>
            <person name="Henrissat B."/>
            <person name="Grigoriev I.V."/>
            <person name="Hibbett D."/>
            <person name="Nagy L.G."/>
            <person name="Martin F.M."/>
        </authorList>
    </citation>
    <scope>NUCLEOTIDE SEQUENCE</scope>
    <source>
        <strain evidence="1">P2</strain>
    </source>
</reference>
<keyword evidence="2" id="KW-1185">Reference proteome</keyword>
<accession>A0ACB6ZFM4</accession>
<dbReference type="Proteomes" id="UP000886501">
    <property type="component" value="Unassembled WGS sequence"/>
</dbReference>
<proteinExistence type="predicted"/>
<name>A0ACB6ZFM4_THEGA</name>
<evidence type="ECO:0000313" key="1">
    <source>
        <dbReference type="EMBL" id="KAF9648605.1"/>
    </source>
</evidence>